<proteinExistence type="predicted"/>
<evidence type="ECO:0000313" key="2">
    <source>
        <dbReference type="Proteomes" id="UP001251528"/>
    </source>
</evidence>
<gene>
    <name evidence="1" type="ORF">QQS21_008229</name>
</gene>
<sequence>MAHITSNMLLHRFRQLQLGATSQSNDRQPSDETGFDDGFYRPTPIDIIVTRIMLMRSIKLPADLVDAVFDYAEYWAHSTNVIDYQAEHQDSLRIVGSSPEEDKFLLRSYPVGLTGIEGGTSLAKELAYDTREAKPLPRNIDCDPTYFAKMAKYPTPRLLNPVRKVVFTIKSHDQGWSNRDDSAGTYKASSTWFEAGLERFDAEQTCNAQCTRDVRQELAESKPPALPVCGIRPVHPKIRSKRSSENAQNLDNTAYAGDDETHMHGNANNAYDEDEYEYIHPLEGQPEWEIQRNRTATREWQEKAVTWSYLDDVKANSDAGKALDDEGRGRATGDGSFVRNLRMGDVVTVWGKARFPSWVNSVDYVKIDVYWAV</sequence>
<dbReference type="Proteomes" id="UP001251528">
    <property type="component" value="Unassembled WGS sequence"/>
</dbReference>
<organism evidence="1 2">
    <name type="scientific">Conoideocrella luteorostrata</name>
    <dbReference type="NCBI Taxonomy" id="1105319"/>
    <lineage>
        <taxon>Eukaryota</taxon>
        <taxon>Fungi</taxon>
        <taxon>Dikarya</taxon>
        <taxon>Ascomycota</taxon>
        <taxon>Pezizomycotina</taxon>
        <taxon>Sordariomycetes</taxon>
        <taxon>Hypocreomycetidae</taxon>
        <taxon>Hypocreales</taxon>
        <taxon>Clavicipitaceae</taxon>
        <taxon>Conoideocrella</taxon>
    </lineage>
</organism>
<keyword evidence="2" id="KW-1185">Reference proteome</keyword>
<reference evidence="1" key="1">
    <citation type="submission" date="2023-06" db="EMBL/GenBank/DDBJ databases">
        <title>Conoideocrella luteorostrata (Hypocreales: Clavicipitaceae), a potential biocontrol fungus for elongate hemlock scale in United States Christmas tree production areas.</title>
        <authorList>
            <person name="Barrett H."/>
            <person name="Lovett B."/>
            <person name="Macias A.M."/>
            <person name="Stajich J.E."/>
            <person name="Kasson M.T."/>
        </authorList>
    </citation>
    <scope>NUCLEOTIDE SEQUENCE</scope>
    <source>
        <strain evidence="1">ARSEF 14590</strain>
    </source>
</reference>
<accession>A0AAJ0CJ91</accession>
<dbReference type="AlphaFoldDB" id="A0AAJ0CJ91"/>
<evidence type="ECO:0000313" key="1">
    <source>
        <dbReference type="EMBL" id="KAK2594080.1"/>
    </source>
</evidence>
<protein>
    <submittedName>
        <fullName evidence="1">Uncharacterized protein</fullName>
    </submittedName>
</protein>
<name>A0AAJ0CJ91_9HYPO</name>
<comment type="caution">
    <text evidence="1">The sequence shown here is derived from an EMBL/GenBank/DDBJ whole genome shotgun (WGS) entry which is preliminary data.</text>
</comment>
<dbReference type="EMBL" id="JASWJB010000182">
    <property type="protein sequence ID" value="KAK2594080.1"/>
    <property type="molecule type" value="Genomic_DNA"/>
</dbReference>